<dbReference type="SMART" id="SM00249">
    <property type="entry name" value="PHD"/>
    <property type="match status" value="2"/>
</dbReference>
<dbReference type="SUPFAM" id="SSF57903">
    <property type="entry name" value="FYVE/PHD zinc finger"/>
    <property type="match status" value="1"/>
</dbReference>
<feature type="compositionally biased region" description="Basic and acidic residues" evidence="20">
    <location>
        <begin position="569"/>
        <end position="580"/>
    </location>
</feature>
<feature type="compositionally biased region" description="Low complexity" evidence="20">
    <location>
        <begin position="766"/>
        <end position="776"/>
    </location>
</feature>
<dbReference type="EC" id="2.3.1.48" evidence="3"/>
<feature type="domain" description="MYST-type HAT" evidence="23">
    <location>
        <begin position="872"/>
        <end position="1151"/>
    </location>
</feature>
<feature type="domain" description="SAMD1-like winged helix (WH)" evidence="24">
    <location>
        <begin position="4"/>
        <end position="80"/>
    </location>
</feature>
<dbReference type="GO" id="GO:0003682">
    <property type="term" value="F:chromatin binding"/>
    <property type="evidence" value="ECO:0007669"/>
    <property type="project" value="TreeGrafter"/>
</dbReference>
<keyword evidence="5" id="KW-1017">Isopeptide bond</keyword>
<feature type="region of interest" description="Disordered" evidence="20">
    <location>
        <begin position="1198"/>
        <end position="1405"/>
    </location>
</feature>
<dbReference type="InterPro" id="IPR036390">
    <property type="entry name" value="WH_DNA-bd_sf"/>
</dbReference>
<feature type="compositionally biased region" description="Basic and acidic residues" evidence="20">
    <location>
        <begin position="1350"/>
        <end position="1395"/>
    </location>
</feature>
<dbReference type="InterPro" id="IPR016181">
    <property type="entry name" value="Acyl_CoA_acyltransferase"/>
</dbReference>
<evidence type="ECO:0000256" key="14">
    <source>
        <dbReference type="ARBA" id="ARBA00022990"/>
    </source>
</evidence>
<dbReference type="Gene3D" id="1.10.10.10">
    <property type="entry name" value="Winged helix-like DNA-binding domain superfamily/Winged helix DNA-binding domain"/>
    <property type="match status" value="2"/>
</dbReference>
<dbReference type="FunFam" id="3.30.60.60:FF:000002">
    <property type="entry name" value="Histone acetyltransferase"/>
    <property type="match status" value="1"/>
</dbReference>
<feature type="compositionally biased region" description="Low complexity" evidence="20">
    <location>
        <begin position="1224"/>
        <end position="1241"/>
    </location>
</feature>
<gene>
    <name evidence="25" type="primary">LOC114327377</name>
</gene>
<feature type="region of interest" description="Disordered" evidence="20">
    <location>
        <begin position="1724"/>
        <end position="1850"/>
    </location>
</feature>
<evidence type="ECO:0000313" key="25">
    <source>
        <dbReference type="RefSeq" id="XP_028131773.1"/>
    </source>
</evidence>
<feature type="compositionally biased region" description="Basic and acidic residues" evidence="20">
    <location>
        <begin position="1499"/>
        <end position="1512"/>
    </location>
</feature>
<feature type="compositionally biased region" description="Basic and acidic residues" evidence="20">
    <location>
        <begin position="665"/>
        <end position="692"/>
    </location>
</feature>
<dbReference type="SUPFAM" id="SSF46785">
    <property type="entry name" value="Winged helix' DNA-binding domain"/>
    <property type="match status" value="1"/>
</dbReference>
<keyword evidence="4" id="KW-0678">Repressor</keyword>
<evidence type="ECO:0000256" key="15">
    <source>
        <dbReference type="ARBA" id="ARBA00023159"/>
    </source>
</evidence>
<evidence type="ECO:0000256" key="3">
    <source>
        <dbReference type="ARBA" id="ARBA00013184"/>
    </source>
</evidence>
<evidence type="ECO:0000256" key="9">
    <source>
        <dbReference type="ARBA" id="ARBA00022737"/>
    </source>
</evidence>
<feature type="compositionally biased region" description="Acidic residues" evidence="20">
    <location>
        <begin position="1520"/>
        <end position="1535"/>
    </location>
</feature>
<dbReference type="InParanoid" id="A0A6P7FEM6"/>
<keyword evidence="13" id="KW-0156">Chromatin regulator</keyword>
<evidence type="ECO:0000256" key="16">
    <source>
        <dbReference type="ARBA" id="ARBA00023242"/>
    </source>
</evidence>
<accession>A0A6P7FEM6</accession>
<feature type="compositionally biased region" description="Basic residues" evidence="20">
    <location>
        <begin position="1437"/>
        <end position="1456"/>
    </location>
</feature>
<dbReference type="GO" id="GO:0003712">
    <property type="term" value="F:transcription coregulator activity"/>
    <property type="evidence" value="ECO:0007669"/>
    <property type="project" value="TreeGrafter"/>
</dbReference>
<evidence type="ECO:0000256" key="18">
    <source>
        <dbReference type="PIRSR" id="PIRSR602717-51"/>
    </source>
</evidence>
<comment type="subcellular location">
    <subcellularLocation>
        <location evidence="1">Nucleus</location>
    </subcellularLocation>
</comment>
<evidence type="ECO:0000256" key="13">
    <source>
        <dbReference type="ARBA" id="ARBA00022853"/>
    </source>
</evidence>
<feature type="region of interest" description="Disordered" evidence="20">
    <location>
        <begin position="644"/>
        <end position="721"/>
    </location>
</feature>
<feature type="compositionally biased region" description="Basic and acidic residues" evidence="20">
    <location>
        <begin position="1771"/>
        <end position="1782"/>
    </location>
</feature>
<dbReference type="SUPFAM" id="SSF55729">
    <property type="entry name" value="Acyl-CoA N-acyltransferases (Nat)"/>
    <property type="match status" value="1"/>
</dbReference>
<feature type="compositionally biased region" description="Low complexity" evidence="20">
    <location>
        <begin position="504"/>
        <end position="529"/>
    </location>
</feature>
<keyword evidence="16" id="KW-0539">Nucleus</keyword>
<dbReference type="GO" id="GO:0008270">
    <property type="term" value="F:zinc ion binding"/>
    <property type="evidence" value="ECO:0007669"/>
    <property type="project" value="UniProtKB-KW"/>
</dbReference>
<dbReference type="InterPro" id="IPR001965">
    <property type="entry name" value="Znf_PHD"/>
</dbReference>
<keyword evidence="10 19" id="KW-0863">Zinc-finger</keyword>
<dbReference type="GO" id="GO:0003677">
    <property type="term" value="F:DNA binding"/>
    <property type="evidence" value="ECO:0007669"/>
    <property type="project" value="InterPro"/>
</dbReference>
<dbReference type="PANTHER" id="PTHR10615">
    <property type="entry name" value="HISTONE ACETYLTRANSFERASE"/>
    <property type="match status" value="1"/>
</dbReference>
<feature type="compositionally biased region" description="Basic and acidic residues" evidence="20">
    <location>
        <begin position="1464"/>
        <end position="1490"/>
    </location>
</feature>
<dbReference type="FunFam" id="1.10.10.10:FF:000123">
    <property type="entry name" value="Histone acetyltransferase"/>
    <property type="match status" value="1"/>
</dbReference>
<evidence type="ECO:0000259" key="23">
    <source>
        <dbReference type="PROSITE" id="PS51726"/>
    </source>
</evidence>
<dbReference type="InterPro" id="IPR013083">
    <property type="entry name" value="Znf_RING/FYVE/PHD"/>
</dbReference>
<feature type="compositionally biased region" description="Basic and acidic residues" evidence="20">
    <location>
        <begin position="612"/>
        <end position="622"/>
    </location>
</feature>
<keyword evidence="11" id="KW-0862">Zinc</keyword>
<evidence type="ECO:0000256" key="5">
    <source>
        <dbReference type="ARBA" id="ARBA00022499"/>
    </source>
</evidence>
<dbReference type="PROSITE" id="PS52014">
    <property type="entry name" value="SAMD1_WH"/>
    <property type="match status" value="1"/>
</dbReference>
<feature type="compositionally biased region" description="Polar residues" evidence="20">
    <location>
        <begin position="2264"/>
        <end position="2286"/>
    </location>
</feature>
<proteinExistence type="inferred from homology"/>
<dbReference type="InterPro" id="IPR036388">
    <property type="entry name" value="WH-like_DNA-bd_sf"/>
</dbReference>
<feature type="compositionally biased region" description="Polar residues" evidence="20">
    <location>
        <begin position="1542"/>
        <end position="1554"/>
    </location>
</feature>
<dbReference type="InterPro" id="IPR050603">
    <property type="entry name" value="MYST_HAT"/>
</dbReference>
<feature type="region of interest" description="Disordered" evidence="20">
    <location>
        <begin position="602"/>
        <end position="629"/>
    </location>
</feature>
<feature type="active site" description="Proton donor/acceptor" evidence="18">
    <location>
        <position position="1048"/>
    </location>
</feature>
<evidence type="ECO:0000256" key="7">
    <source>
        <dbReference type="ARBA" id="ARBA00022679"/>
    </source>
</evidence>
<dbReference type="Gene3D" id="3.40.630.30">
    <property type="match status" value="1"/>
</dbReference>
<dbReference type="OrthoDB" id="787137at2759"/>
<feature type="compositionally biased region" description="Polar residues" evidence="20">
    <location>
        <begin position="2367"/>
        <end position="2376"/>
    </location>
</feature>
<evidence type="ECO:0000256" key="20">
    <source>
        <dbReference type="SAM" id="MobiDB-lite"/>
    </source>
</evidence>
<feature type="compositionally biased region" description="Acidic residues" evidence="20">
    <location>
        <begin position="492"/>
        <end position="503"/>
    </location>
</feature>
<dbReference type="InterPro" id="IPR019787">
    <property type="entry name" value="Znf_PHD-finger"/>
</dbReference>
<evidence type="ECO:0000256" key="6">
    <source>
        <dbReference type="ARBA" id="ARBA00022553"/>
    </source>
</evidence>
<feature type="compositionally biased region" description="Basic and acidic residues" evidence="20">
    <location>
        <begin position="1571"/>
        <end position="1584"/>
    </location>
</feature>
<dbReference type="GO" id="GO:0070776">
    <property type="term" value="C:MOZ/MORF histone acetyltransferase complex"/>
    <property type="evidence" value="ECO:0007669"/>
    <property type="project" value="TreeGrafter"/>
</dbReference>
<feature type="compositionally biased region" description="Polar residues" evidence="20">
    <location>
        <begin position="1761"/>
        <end position="1770"/>
    </location>
</feature>
<feature type="compositionally biased region" description="Low complexity" evidence="20">
    <location>
        <begin position="2422"/>
        <end position="2470"/>
    </location>
</feature>
<dbReference type="Pfam" id="PF01853">
    <property type="entry name" value="MOZ_SAS"/>
    <property type="match status" value="1"/>
</dbReference>
<feature type="compositionally biased region" description="Basic and acidic residues" evidence="20">
    <location>
        <begin position="2002"/>
        <end position="2015"/>
    </location>
</feature>
<dbReference type="Gene3D" id="3.30.60.60">
    <property type="entry name" value="N-acetyl transferase-like"/>
    <property type="match status" value="1"/>
</dbReference>
<comment type="catalytic activity">
    <reaction evidence="17">
        <text>L-lysyl-[protein] + acetyl-CoA = N(6)-acetyl-L-lysyl-[protein] + CoA + H(+)</text>
        <dbReference type="Rhea" id="RHEA:45948"/>
        <dbReference type="Rhea" id="RHEA-COMP:9752"/>
        <dbReference type="Rhea" id="RHEA-COMP:10731"/>
        <dbReference type="ChEBI" id="CHEBI:15378"/>
        <dbReference type="ChEBI" id="CHEBI:29969"/>
        <dbReference type="ChEBI" id="CHEBI:57287"/>
        <dbReference type="ChEBI" id="CHEBI:57288"/>
        <dbReference type="ChEBI" id="CHEBI:61930"/>
        <dbReference type="EC" id="2.3.1.48"/>
    </reaction>
</comment>
<feature type="compositionally biased region" description="Low complexity" evidence="20">
    <location>
        <begin position="1800"/>
        <end position="1813"/>
    </location>
</feature>
<feature type="region of interest" description="Disordered" evidence="20">
    <location>
        <begin position="168"/>
        <end position="188"/>
    </location>
</feature>
<feature type="compositionally biased region" description="Basic and acidic residues" evidence="20">
    <location>
        <begin position="1321"/>
        <end position="1333"/>
    </location>
</feature>
<dbReference type="Pfam" id="PF17772">
    <property type="entry name" value="zf-MYST"/>
    <property type="match status" value="1"/>
</dbReference>
<feature type="region of interest" description="Disordered" evidence="20">
    <location>
        <begin position="1422"/>
        <end position="1601"/>
    </location>
</feature>
<evidence type="ECO:0000256" key="8">
    <source>
        <dbReference type="ARBA" id="ARBA00022723"/>
    </source>
</evidence>
<feature type="compositionally biased region" description="Low complexity" evidence="20">
    <location>
        <begin position="2208"/>
        <end position="2221"/>
    </location>
</feature>
<evidence type="ECO:0000256" key="12">
    <source>
        <dbReference type="ARBA" id="ARBA00022843"/>
    </source>
</evidence>
<keyword evidence="15" id="KW-0010">Activator</keyword>
<dbReference type="KEGG" id="dvv:114327377"/>
<reference evidence="25" key="1">
    <citation type="submission" date="2025-08" db="UniProtKB">
        <authorList>
            <consortium name="RefSeq"/>
        </authorList>
    </citation>
    <scope>IDENTIFICATION</scope>
    <source>
        <tissue evidence="25">Whole insect</tissue>
    </source>
</reference>
<feature type="compositionally biased region" description="Basic and acidic residues" evidence="20">
    <location>
        <begin position="1284"/>
        <end position="1299"/>
    </location>
</feature>
<dbReference type="GO" id="GO:0000786">
    <property type="term" value="C:nucleosome"/>
    <property type="evidence" value="ECO:0007669"/>
    <property type="project" value="InterPro"/>
</dbReference>
<name>A0A6P7FEM6_DIAVI</name>
<feature type="region of interest" description="Disordered" evidence="20">
    <location>
        <begin position="1966"/>
        <end position="2035"/>
    </location>
</feature>
<feature type="region of interest" description="Disordered" evidence="20">
    <location>
        <begin position="2047"/>
        <end position="2122"/>
    </location>
</feature>
<feature type="region of interest" description="Disordered" evidence="20">
    <location>
        <begin position="2595"/>
        <end position="2614"/>
    </location>
</feature>
<dbReference type="GO" id="GO:0006334">
    <property type="term" value="P:nucleosome assembly"/>
    <property type="evidence" value="ECO:0007669"/>
    <property type="project" value="InterPro"/>
</dbReference>
<dbReference type="FunCoup" id="A0A6P7FEM6">
    <property type="interactions" value="11"/>
</dbReference>
<feature type="domain" description="H15" evidence="22">
    <location>
        <begin position="89"/>
        <end position="161"/>
    </location>
</feature>
<evidence type="ECO:0000256" key="10">
    <source>
        <dbReference type="ARBA" id="ARBA00022771"/>
    </source>
</evidence>
<dbReference type="GO" id="GO:0005634">
    <property type="term" value="C:nucleus"/>
    <property type="evidence" value="ECO:0007669"/>
    <property type="project" value="UniProtKB-SubCell"/>
</dbReference>
<feature type="compositionally biased region" description="Low complexity" evidence="20">
    <location>
        <begin position="333"/>
        <end position="352"/>
    </location>
</feature>
<protein>
    <recommendedName>
        <fullName evidence="3">histone acetyltransferase</fullName>
        <ecNumber evidence="3">2.3.1.48</ecNumber>
    </recommendedName>
</protein>
<keyword evidence="7" id="KW-0808">Transferase</keyword>
<dbReference type="SMART" id="SM00526">
    <property type="entry name" value="H15"/>
    <property type="match status" value="1"/>
</dbReference>
<feature type="compositionally biased region" description="Basic and acidic residues" evidence="20">
    <location>
        <begin position="1259"/>
        <end position="1274"/>
    </location>
</feature>
<organism evidence="25">
    <name type="scientific">Diabrotica virgifera virgifera</name>
    <name type="common">western corn rootworm</name>
    <dbReference type="NCBI Taxonomy" id="50390"/>
    <lineage>
        <taxon>Eukaryota</taxon>
        <taxon>Metazoa</taxon>
        <taxon>Ecdysozoa</taxon>
        <taxon>Arthropoda</taxon>
        <taxon>Hexapoda</taxon>
        <taxon>Insecta</taxon>
        <taxon>Pterygota</taxon>
        <taxon>Neoptera</taxon>
        <taxon>Endopterygota</taxon>
        <taxon>Coleoptera</taxon>
        <taxon>Polyphaga</taxon>
        <taxon>Cucujiformia</taxon>
        <taxon>Chrysomeloidea</taxon>
        <taxon>Chrysomelidae</taxon>
        <taxon>Galerucinae</taxon>
        <taxon>Diabroticina</taxon>
        <taxon>Diabroticites</taxon>
        <taxon>Diabrotica</taxon>
    </lineage>
</organism>
<feature type="region of interest" description="Disordered" evidence="20">
    <location>
        <begin position="307"/>
        <end position="586"/>
    </location>
</feature>
<evidence type="ECO:0000256" key="4">
    <source>
        <dbReference type="ARBA" id="ARBA00022491"/>
    </source>
</evidence>
<feature type="compositionally biased region" description="Basic and acidic residues" evidence="20">
    <location>
        <begin position="426"/>
        <end position="449"/>
    </location>
</feature>
<feature type="compositionally biased region" description="Polar residues" evidence="20">
    <location>
        <begin position="2471"/>
        <end position="2521"/>
    </location>
</feature>
<feature type="region of interest" description="Disordered" evidence="20">
    <location>
        <begin position="2367"/>
        <end position="2394"/>
    </location>
</feature>
<dbReference type="GO" id="GO:0010484">
    <property type="term" value="F:histone H3 acetyltransferase activity"/>
    <property type="evidence" value="ECO:0007669"/>
    <property type="project" value="TreeGrafter"/>
</dbReference>
<dbReference type="Gene3D" id="3.30.40.10">
    <property type="entry name" value="Zinc/RING finger domain, C3HC4 (zinc finger)"/>
    <property type="match status" value="1"/>
</dbReference>
<feature type="compositionally biased region" description="Polar residues" evidence="20">
    <location>
        <begin position="1814"/>
        <end position="1831"/>
    </location>
</feature>
<dbReference type="PROSITE" id="PS51504">
    <property type="entry name" value="H15"/>
    <property type="match status" value="1"/>
</dbReference>
<dbReference type="GO" id="GO:0006357">
    <property type="term" value="P:regulation of transcription by RNA polymerase II"/>
    <property type="evidence" value="ECO:0007669"/>
    <property type="project" value="TreeGrafter"/>
</dbReference>
<evidence type="ECO:0000256" key="2">
    <source>
        <dbReference type="ARBA" id="ARBA00010107"/>
    </source>
</evidence>
<evidence type="ECO:0000259" key="24">
    <source>
        <dbReference type="PROSITE" id="PS52014"/>
    </source>
</evidence>
<dbReference type="FunFam" id="3.40.630.30:FF:000001">
    <property type="entry name" value="Histone acetyltransferase"/>
    <property type="match status" value="1"/>
</dbReference>
<keyword evidence="8" id="KW-0479">Metal-binding</keyword>
<evidence type="ECO:0000259" key="22">
    <source>
        <dbReference type="PROSITE" id="PS51504"/>
    </source>
</evidence>
<dbReference type="PROSITE" id="PS51726">
    <property type="entry name" value="MYST_HAT"/>
    <property type="match status" value="1"/>
</dbReference>
<dbReference type="InterPro" id="IPR048589">
    <property type="entry name" value="SAMD1-like_WH"/>
</dbReference>
<evidence type="ECO:0000259" key="21">
    <source>
        <dbReference type="PROSITE" id="PS50016"/>
    </source>
</evidence>
<dbReference type="Pfam" id="PF21524">
    <property type="entry name" value="SAMD1_WH"/>
    <property type="match status" value="1"/>
</dbReference>
<sequence length="2850" mass="319060">MCDPEEVSQQVWLQWILEAIRKIRSQKQRPSVERICHAIRQHHNYHEDVIGEHLEQAVKEGNILKVFNKGQSSYKDPGGIQSKNLKIEPTSDLTKLVAKAVRELGERDGSSLKSIEKHIRQSHIIEETTENDLKNAIKVAIKRAVGRNIVIQDGKNFKYSYNHTAGAKRKSDAGRRSSGQEDALAPKTPTPLPICSECLGTEAKNRKGVFEKLSACSECGAMVHISCTSGEPELTALLAKGGKWFCEDCKVCDGCGNTGVSMCLLCCCSCERNYHMGCLDPPAEKKPKCPWRCKHCLGHHDNVIPKKAGSGARKKLDKVREKIKEKNQKSKETTQSTPSGTPTTANDSTTKSSTRKSRVPPLDESDKSDFENHSVSNQVKVKQEPQENEQLESSQKMSKEKQKFFRSSAFNSEKKKEAKGKRADKKVKVEKEESNNNEKAKAKTPETGRSKRNTKVNNEKSNKTAVVVESKSAPKGSPKSKDKQTEEKEKEETEGEESEESSSEDSSSCDSCSESNSDSSVDNSDSKTSMRNIKIPQIFNMKQEKSNTFGGMAEDEDKPWGFAAAAAEAKQKETKPEESSLPKSKSNENLFIAALKEEGLLKENAAVVTPTKPDDTSSDKYQKTPGFGQLKGLFDGLSHLFAAPTESRASRSQPNYNPNRRKPKDSKEEEGQAEEKKPDDVQEETKVEDKKATTVAKSSPKHTQEKAEPKLPQKVETTNDVKIDPKDEVKVDPKADVSLTSMTPSNLVKTAVNSKQHEKRKLIKSEAAAPATPETPQVKVNAETEPKSIKKRVHNLLNSPAVSSFQNNPIIDIKNIHLAPGVTQKDVELFRDTREKAAAATAALLPVPAPPIIEPPPSLTTVPATPSGNLPTEIRCPSAIEFGKYEIQTWYSSPFPQEYARLPKLFLCEFCLKYTKSKAVLERHQDKCTWRHPPATEIYRCKDLSVFEVDGNVNKIYCQNLCLLAKLFLDHKTLYYDVEPFLFYVLTKNDKKGCHLVGYFSKEKHCVQKYNVSCIMTMPQYQRQGFGRFLIDFSYLLSKEEGQPGTPEKPLSDLGKVSYYAYWKSVILEYLHAHRTKQLKLTDISKETGMYCQDISLALQLLGFIKYVSIEEGANKSLVCVDWKKVDAHMERVLQSKTRIPIDYECLRWTPLVTQTISQLSEPKLDDSLNVSKETADIVVPMPEKIIIETQTGVKLKRGKKRKISTATPKIPKVPKQEPKMALNSSSTECTENTEIEITSSGRKRTRPSKFNETTFGDSKPKIQEVNNKRKPVEKNTTPRKRSRIEQNVEKPPEDDTAKPQEVVKTPKGANKPSSTPKIAKAVDKPEKEKTDEPQTPNEISTPKPKKNSATKERVLGERWSQRRVKKQQEQKEKEHKIKAEETKVEVVEEKEKDTPATVLEETPIAAATTEVVEASVTAEAVGNTSISPSTPQNKASAKRMRKKRGWSKTKVRGKPVKQLTLHEILKQNLQKDSESESLVSEKSDEEAAKKPPSTQVTPEKEKVKARKDEKKRTSRISTEEDSSAEADDEMENDELPVQKEISPSSKFKYTKTSPSKEKLDSIQKSLSKTPPKEEDKVEIKENVKSPSYSTSSESEMEIDGQKIKSISHREVLQSGLLVPHIKQTDPSDFQSGPVEQTASIDSVNVEILKEDSQPESGRKSTDMELEKIDETHKNNIIVPKQTIIIDSTDDSVERMDITEAIADNSVTGIKFLEDAQKILEAVEETKESSEANPVVEQSVIQNTSSADIVENMDQEEVSTESKQQNTAMEETQKEEHIKETTAEPPVELLFPEKLEELQSQKPQPQIEPQQKSYEVQAQTQPPFESNISKSFDSEVPKPLEPQNQKISELQLQRPEEVLPQMEKDPKSHNVLAQPSNELQNQKFKDIPLQQPYEFQHQKPLEFPIQRPNDFTTPKLTDPPIQKPVELQMQLPEPQLQKALDVAVNKSIEMQRSFEMQMPVQQTLDGVLQKPVDVPFRNNVSSEESNPRKNSESVIQKQVRPTQERKPTTESDYQKIHPKPQQPEKFHPPSDNLLSEYKHSVLQPLPAQPHEVKPSEKVSQKEIKYSSHPEPKHYTVHGEHKIHEHQDQKPKMDVKISPKQESSKSDSRKDKYDEKRYHQKLHEEKAMYDAQPKMHMDSESLLANAMATENYMTQAQYHWQWERIWGKNIYYDNKAYPHHPMLHQFAPLDMLPKQPTTCEKDKSKSHRYSSQGSSGSSSSSSKMKEASRTSESRDKHSSPKKEDKKLKHDQESFSASSKIEESNKPTPCSYNQNLTKPVSQSASVGTTERIESKSKADRKEQKLEEAAQQIANPIKQTPPTAAATAEIPSMGVYTPDSTTNSVHSLHYGHCEMDVTQLNLESPASIASDVNSQNSVESVRPPSAVVQNPPQASYDCSVQHTMQQNLQSTAISATSPTMPPQPNIQLAQAQPAPQQLHQHSSSKRQAQQQRSNRSNTPSSSSSSSKQHMSRSTPPSATQSTQQNRQRATPPCNTQQLQQMQVSPTAQHGSMQHQHHNPQQLQSHLHHQVAVHQGYQYQLGPSAVHQHPHVHHHAVISQANYIPLAVTTQAFPSTSTCVNISPMTTVIQHGMSSTQQNAASPLNSVGGSNQKLAPSPSCAVTTGTNFYIQTNPHTHSTTPSPSQRGNTAAVQPAAANASSSIAKLQQLTNGLDMTPAPSCQIMTPPPATMTLTPPPTHLHATPPPTHQIVQNQTVRNLTPPSAIPPNLQQQVLGYHKYYQANMNVNQLSSTVTPPSISQNLGRSSRNSTNVAAMQHMQTYNMNSYPMPTQQTPSAVTSYIANTGFINNQIPMQMMNMAQTQYQDPAALQRAQPQMYRTYINGMLQPLNSTMRR</sequence>
<feature type="region of interest" description="Disordered" evidence="20">
    <location>
        <begin position="752"/>
        <end position="784"/>
    </location>
</feature>
<dbReference type="InterPro" id="IPR005818">
    <property type="entry name" value="Histone_H1/H5_H15"/>
</dbReference>
<feature type="compositionally biased region" description="Polar residues" evidence="20">
    <location>
        <begin position="2384"/>
        <end position="2394"/>
    </location>
</feature>
<keyword evidence="9" id="KW-0677">Repeat</keyword>
<evidence type="ECO:0000256" key="1">
    <source>
        <dbReference type="ARBA" id="ARBA00004123"/>
    </source>
</evidence>
<dbReference type="InterPro" id="IPR002717">
    <property type="entry name" value="HAT_MYST-type"/>
</dbReference>
<feature type="domain" description="PHD-type" evidence="21">
    <location>
        <begin position="246"/>
        <end position="299"/>
    </location>
</feature>
<feature type="compositionally biased region" description="Basic and acidic residues" evidence="20">
    <location>
        <begin position="702"/>
        <end position="721"/>
    </location>
</feature>
<dbReference type="RefSeq" id="XP_028131773.1">
    <property type="nucleotide sequence ID" value="XM_028275972.1"/>
</dbReference>
<feature type="compositionally biased region" description="Basic and acidic residues" evidence="20">
    <location>
        <begin position="2050"/>
        <end position="2122"/>
    </location>
</feature>
<feature type="compositionally biased region" description="Polar residues" evidence="20">
    <location>
        <begin position="1992"/>
        <end position="2001"/>
    </location>
</feature>
<evidence type="ECO:0000256" key="11">
    <source>
        <dbReference type="ARBA" id="ARBA00022833"/>
    </source>
</evidence>
<evidence type="ECO:0000256" key="17">
    <source>
        <dbReference type="ARBA" id="ARBA00048017"/>
    </source>
</evidence>
<keyword evidence="12" id="KW-0832">Ubl conjugation</keyword>
<comment type="similarity">
    <text evidence="2">Belongs to the MYST (SAS/MOZ) family.</text>
</comment>
<dbReference type="InterPro" id="IPR040706">
    <property type="entry name" value="Zf-MYST"/>
</dbReference>
<feature type="region of interest" description="Disordered" evidence="20">
    <location>
        <begin position="2411"/>
        <end position="2526"/>
    </location>
</feature>
<feature type="compositionally biased region" description="Basic and acidic residues" evidence="20">
    <location>
        <begin position="2222"/>
        <end position="2251"/>
    </location>
</feature>
<evidence type="ECO:0000256" key="19">
    <source>
        <dbReference type="PROSITE-ProRule" id="PRU00146"/>
    </source>
</evidence>
<feature type="region of interest" description="Disordered" evidence="20">
    <location>
        <begin position="2193"/>
        <end position="2305"/>
    </location>
</feature>
<feature type="compositionally biased region" description="Basic and acidic residues" evidence="20">
    <location>
        <begin position="479"/>
        <end position="491"/>
    </location>
</feature>
<keyword evidence="14" id="KW-0007">Acetylation</keyword>
<keyword evidence="6" id="KW-0597">Phosphoprotein</keyword>
<dbReference type="InterPro" id="IPR011011">
    <property type="entry name" value="Znf_FYVE_PHD"/>
</dbReference>
<feature type="compositionally biased region" description="Basic and acidic residues" evidence="20">
    <location>
        <begin position="2288"/>
        <end position="2305"/>
    </location>
</feature>
<dbReference type="PROSITE" id="PS50016">
    <property type="entry name" value="ZF_PHD_2"/>
    <property type="match status" value="1"/>
</dbReference>
<feature type="compositionally biased region" description="Polar residues" evidence="20">
    <location>
        <begin position="1423"/>
        <end position="1436"/>
    </location>
</feature>
<feature type="compositionally biased region" description="Basic and acidic residues" evidence="20">
    <location>
        <begin position="318"/>
        <end position="332"/>
    </location>
</feature>
<feature type="compositionally biased region" description="Basic and acidic residues" evidence="20">
    <location>
        <begin position="169"/>
        <end position="179"/>
    </location>
</feature>
<dbReference type="Pfam" id="PF00538">
    <property type="entry name" value="Linker_histone"/>
    <property type="match status" value="1"/>
</dbReference>
<dbReference type="PANTHER" id="PTHR10615:SF217">
    <property type="entry name" value="HISTONE ACETYLTRANSFERASE"/>
    <property type="match status" value="1"/>
</dbReference>